<dbReference type="InterPro" id="IPR020103">
    <property type="entry name" value="PsdUridine_synth_cat_dom_sf"/>
</dbReference>
<evidence type="ECO:0000313" key="9">
    <source>
        <dbReference type="Proteomes" id="UP000186309"/>
    </source>
</evidence>
<dbReference type="GO" id="GO:0160148">
    <property type="term" value="F:tRNA pseudouridine(55) synthase activity"/>
    <property type="evidence" value="ECO:0007669"/>
    <property type="project" value="UniProtKB-EC"/>
</dbReference>
<name>A0A1U7CJJ7_9BACT</name>
<sequence length="301" mass="32501">MKTESIGILNLDKPPGRTSRDIVNQVGRLLPRKAKAGHAGTLDPLATGVLVVCVGSATRLIENIQRMGKTYRTVIRFGARSDTHDCDGTIVKTLDPRQPDVSEIEAALATQRGEILQQPPEYSALKIDGRRAYDLARAGLPVELAPRLVRIDRVELLSYKWPNLELEIDCGGGTYIRSIARDVGELLGCGALMDALVRTRIGPFTQATAVAPDDLDRENLEDHLRSPLEAVRDLPRITLDAPLVADVALGRKITADRLADATIPPGEIALLSSDGDLVALGEGDPDGLAVQPRKVFIDKSS</sequence>
<dbReference type="Pfam" id="PF16198">
    <property type="entry name" value="TruB_C_2"/>
    <property type="match status" value="1"/>
</dbReference>
<keyword evidence="3 5" id="KW-0819">tRNA processing</keyword>
<reference evidence="9" key="1">
    <citation type="submission" date="2016-12" db="EMBL/GenBank/DDBJ databases">
        <title>Comparative genomics of four Isosphaeraceae planctomycetes: a common pool of plasmids and glycoside hydrolase genes.</title>
        <authorList>
            <person name="Ivanova A."/>
        </authorList>
    </citation>
    <scope>NUCLEOTIDE SEQUENCE [LARGE SCALE GENOMIC DNA]</scope>
    <source>
        <strain evidence="9">PX4</strain>
    </source>
</reference>
<accession>A0A1U7CJJ7</accession>
<evidence type="ECO:0000256" key="3">
    <source>
        <dbReference type="ARBA" id="ARBA00022694"/>
    </source>
</evidence>
<dbReference type="CDD" id="cd02573">
    <property type="entry name" value="PseudoU_synth_EcTruB"/>
    <property type="match status" value="1"/>
</dbReference>
<dbReference type="AlphaFoldDB" id="A0A1U7CJJ7"/>
<organism evidence="8 9">
    <name type="scientific">Paludisphaera borealis</name>
    <dbReference type="NCBI Taxonomy" id="1387353"/>
    <lineage>
        <taxon>Bacteria</taxon>
        <taxon>Pseudomonadati</taxon>
        <taxon>Planctomycetota</taxon>
        <taxon>Planctomycetia</taxon>
        <taxon>Isosphaerales</taxon>
        <taxon>Isosphaeraceae</taxon>
        <taxon>Paludisphaera</taxon>
    </lineage>
</organism>
<dbReference type="RefSeq" id="WP_237170711.1">
    <property type="nucleotide sequence ID" value="NZ_CP019082.1"/>
</dbReference>
<dbReference type="NCBIfam" id="TIGR00431">
    <property type="entry name" value="TruB"/>
    <property type="match status" value="1"/>
</dbReference>
<keyword evidence="4 5" id="KW-0413">Isomerase</keyword>
<comment type="catalytic activity">
    <reaction evidence="1 5">
        <text>uridine(55) in tRNA = pseudouridine(55) in tRNA</text>
        <dbReference type="Rhea" id="RHEA:42532"/>
        <dbReference type="Rhea" id="RHEA-COMP:10101"/>
        <dbReference type="Rhea" id="RHEA-COMP:10102"/>
        <dbReference type="ChEBI" id="CHEBI:65314"/>
        <dbReference type="ChEBI" id="CHEBI:65315"/>
        <dbReference type="EC" id="5.4.99.25"/>
    </reaction>
</comment>
<evidence type="ECO:0000313" key="8">
    <source>
        <dbReference type="EMBL" id="APW59077.1"/>
    </source>
</evidence>
<evidence type="ECO:0000256" key="1">
    <source>
        <dbReference type="ARBA" id="ARBA00000385"/>
    </source>
</evidence>
<protein>
    <recommendedName>
        <fullName evidence="5">tRNA pseudouridine synthase B</fullName>
        <ecNumber evidence="5">5.4.99.25</ecNumber>
    </recommendedName>
    <alternativeName>
        <fullName evidence="5">tRNA pseudouridine(55) synthase</fullName>
        <shortName evidence="5">Psi55 synthase</shortName>
    </alternativeName>
    <alternativeName>
        <fullName evidence="5">tRNA pseudouridylate synthase</fullName>
    </alternativeName>
    <alternativeName>
        <fullName evidence="5">tRNA-uridine isomerase</fullName>
    </alternativeName>
</protein>
<gene>
    <name evidence="5 8" type="primary">truB</name>
    <name evidence="8" type="ORF">BSF38_00491</name>
</gene>
<feature type="domain" description="Pseudouridine synthase II N-terminal" evidence="6">
    <location>
        <begin position="32"/>
        <end position="176"/>
    </location>
</feature>
<dbReference type="InterPro" id="IPR032819">
    <property type="entry name" value="TruB_C"/>
</dbReference>
<keyword evidence="9" id="KW-1185">Reference proteome</keyword>
<evidence type="ECO:0000259" key="7">
    <source>
        <dbReference type="Pfam" id="PF16198"/>
    </source>
</evidence>
<evidence type="ECO:0000256" key="5">
    <source>
        <dbReference type="HAMAP-Rule" id="MF_01080"/>
    </source>
</evidence>
<feature type="domain" description="tRNA pseudouridylate synthase B C-terminal" evidence="7">
    <location>
        <begin position="177"/>
        <end position="220"/>
    </location>
</feature>
<dbReference type="EC" id="5.4.99.25" evidence="5"/>
<evidence type="ECO:0000259" key="6">
    <source>
        <dbReference type="Pfam" id="PF01509"/>
    </source>
</evidence>
<dbReference type="EMBL" id="CP019082">
    <property type="protein sequence ID" value="APW59077.1"/>
    <property type="molecule type" value="Genomic_DNA"/>
</dbReference>
<dbReference type="GO" id="GO:1990481">
    <property type="term" value="P:mRNA pseudouridine synthesis"/>
    <property type="evidence" value="ECO:0007669"/>
    <property type="project" value="TreeGrafter"/>
</dbReference>
<comment type="similarity">
    <text evidence="2 5">Belongs to the pseudouridine synthase TruB family. Type 1 subfamily.</text>
</comment>
<dbReference type="PANTHER" id="PTHR13767:SF2">
    <property type="entry name" value="PSEUDOURIDYLATE SYNTHASE TRUB1"/>
    <property type="match status" value="1"/>
</dbReference>
<dbReference type="GO" id="GO:0003723">
    <property type="term" value="F:RNA binding"/>
    <property type="evidence" value="ECO:0007669"/>
    <property type="project" value="InterPro"/>
</dbReference>
<dbReference type="HAMAP" id="MF_01080">
    <property type="entry name" value="TruB_bact"/>
    <property type="match status" value="1"/>
</dbReference>
<dbReference type="Pfam" id="PF01509">
    <property type="entry name" value="TruB_N"/>
    <property type="match status" value="1"/>
</dbReference>
<dbReference type="STRING" id="1387353.BSF38_00491"/>
<dbReference type="InterPro" id="IPR014780">
    <property type="entry name" value="tRNA_psdUridine_synth_TruB"/>
</dbReference>
<dbReference type="Proteomes" id="UP000186309">
    <property type="component" value="Chromosome"/>
</dbReference>
<dbReference type="PANTHER" id="PTHR13767">
    <property type="entry name" value="TRNA-PSEUDOURIDINE SYNTHASE"/>
    <property type="match status" value="1"/>
</dbReference>
<evidence type="ECO:0000256" key="4">
    <source>
        <dbReference type="ARBA" id="ARBA00023235"/>
    </source>
</evidence>
<proteinExistence type="inferred from homology"/>
<feature type="active site" description="Nucleophile" evidence="5">
    <location>
        <position position="43"/>
    </location>
</feature>
<comment type="function">
    <text evidence="5">Responsible for synthesis of pseudouridine from uracil-55 in the psi GC loop of transfer RNAs.</text>
</comment>
<dbReference type="KEGG" id="pbor:BSF38_00491"/>
<dbReference type="Gene3D" id="3.30.2350.10">
    <property type="entry name" value="Pseudouridine synthase"/>
    <property type="match status" value="1"/>
</dbReference>
<dbReference type="GO" id="GO:0031119">
    <property type="term" value="P:tRNA pseudouridine synthesis"/>
    <property type="evidence" value="ECO:0007669"/>
    <property type="project" value="UniProtKB-UniRule"/>
</dbReference>
<evidence type="ECO:0000256" key="2">
    <source>
        <dbReference type="ARBA" id="ARBA00005642"/>
    </source>
</evidence>
<dbReference type="InterPro" id="IPR002501">
    <property type="entry name" value="PsdUridine_synth_N"/>
</dbReference>
<dbReference type="SUPFAM" id="SSF55120">
    <property type="entry name" value="Pseudouridine synthase"/>
    <property type="match status" value="1"/>
</dbReference>